<feature type="transmembrane region" description="Helical" evidence="8">
    <location>
        <begin position="349"/>
        <end position="370"/>
    </location>
</feature>
<sequence length="485" mass="52958">MHGSQKETEPLNASAANEEHADEEAAVATNAPTGSAAINLDRPTKARDRWASALFVLYSITFVVLAVLAISQGSMKTAAKKASSATRERILLMGQSTFWARNGPLMMSGAVTGLVIFVFIYIMKRYPKKIATGCLVVAMVWCAGVGTAAYILEEETWIFATNIAIAALCLGLLFVQWNQTKDASALLAETSAVVTDSGETINVASLGVFIHIIYSGIWIAASDASKSYFDARWHTILEVILTIHFYWTTCVMKTVVHVTVARVFVKHQFGGAGNATRKDPTWAAFKRVMTTLFGPICLGSFWTAVVELLLTILGDVMAILALILPIPIMSALETLRDAFEQLIGQFFNVFAYTYVAIAGESFFEAVGKAADFEERHKWSLEKYTSIVENVFWIVSAMIGGFSMVFAYILFRLEVFGPVDMAIVRGDLIGLFSRGIALFLVYSEALYAGTMAMLVCGAEDTGNGAKPEWKAFLDIASRYESVVEVA</sequence>
<dbReference type="AlphaFoldDB" id="A0A0L0T531"/>
<comment type="function">
    <text evidence="1 8">Probably involved in transport through the plasma membrane.</text>
</comment>
<evidence type="ECO:0000256" key="2">
    <source>
        <dbReference type="ARBA" id="ARBA00004141"/>
    </source>
</evidence>
<comment type="subcellular location">
    <subcellularLocation>
        <location evidence="8">Cell membrane</location>
        <topology evidence="8">Multi-pass membrane protein</topology>
    </subcellularLocation>
    <subcellularLocation>
        <location evidence="2">Membrane</location>
        <topology evidence="2">Multi-pass membrane protein</topology>
    </subcellularLocation>
</comment>
<dbReference type="Pfam" id="PF04515">
    <property type="entry name" value="Choline_transpo"/>
    <property type="match status" value="1"/>
</dbReference>
<proteinExistence type="inferred from homology"/>
<evidence type="ECO:0000313" key="11">
    <source>
        <dbReference type="Proteomes" id="UP000054350"/>
    </source>
</evidence>
<feature type="transmembrane region" description="Helical" evidence="8">
    <location>
        <begin position="390"/>
        <end position="410"/>
    </location>
</feature>
<accession>A0A0L0T531</accession>
<dbReference type="GO" id="GO:0005886">
    <property type="term" value="C:plasma membrane"/>
    <property type="evidence" value="ECO:0007669"/>
    <property type="project" value="UniProtKB-SubCell"/>
</dbReference>
<feature type="transmembrane region" description="Helical" evidence="8">
    <location>
        <begin position="308"/>
        <end position="328"/>
    </location>
</feature>
<evidence type="ECO:0000256" key="1">
    <source>
        <dbReference type="ARBA" id="ARBA00002957"/>
    </source>
</evidence>
<protein>
    <recommendedName>
        <fullName evidence="4 8">Protein PNS1</fullName>
    </recommendedName>
</protein>
<keyword evidence="11" id="KW-1185">Reference proteome</keyword>
<dbReference type="VEuPathDB" id="FungiDB:AMAG_14761"/>
<evidence type="ECO:0000256" key="6">
    <source>
        <dbReference type="ARBA" id="ARBA00022989"/>
    </source>
</evidence>
<keyword evidence="7 8" id="KW-0472">Membrane</keyword>
<evidence type="ECO:0000256" key="4">
    <source>
        <dbReference type="ARBA" id="ARBA00015388"/>
    </source>
</evidence>
<feature type="region of interest" description="Disordered" evidence="9">
    <location>
        <begin position="1"/>
        <end position="28"/>
    </location>
</feature>
<dbReference type="GO" id="GO:0022857">
    <property type="term" value="F:transmembrane transporter activity"/>
    <property type="evidence" value="ECO:0007669"/>
    <property type="project" value="UniProtKB-UniRule"/>
</dbReference>
<feature type="transmembrane region" description="Helical" evidence="8">
    <location>
        <begin position="130"/>
        <end position="151"/>
    </location>
</feature>
<organism evidence="10 11">
    <name type="scientific">Allomyces macrogynus (strain ATCC 38327)</name>
    <name type="common">Allomyces javanicus var. macrogynus</name>
    <dbReference type="NCBI Taxonomy" id="578462"/>
    <lineage>
        <taxon>Eukaryota</taxon>
        <taxon>Fungi</taxon>
        <taxon>Fungi incertae sedis</taxon>
        <taxon>Blastocladiomycota</taxon>
        <taxon>Blastocladiomycetes</taxon>
        <taxon>Blastocladiales</taxon>
        <taxon>Blastocladiaceae</taxon>
        <taxon>Allomyces</taxon>
    </lineage>
</organism>
<evidence type="ECO:0000256" key="7">
    <source>
        <dbReference type="ARBA" id="ARBA00023136"/>
    </source>
</evidence>
<evidence type="ECO:0000256" key="8">
    <source>
        <dbReference type="RuleBase" id="RU368066"/>
    </source>
</evidence>
<feature type="transmembrane region" description="Helical" evidence="8">
    <location>
        <begin position="422"/>
        <end position="441"/>
    </location>
</feature>
<dbReference type="Proteomes" id="UP000054350">
    <property type="component" value="Unassembled WGS sequence"/>
</dbReference>
<feature type="transmembrane region" description="Helical" evidence="8">
    <location>
        <begin position="105"/>
        <end position="123"/>
    </location>
</feature>
<dbReference type="PANTHER" id="PTHR12385">
    <property type="entry name" value="CHOLINE TRANSPORTER-LIKE (SLC FAMILY 44)"/>
    <property type="match status" value="1"/>
</dbReference>
<dbReference type="EMBL" id="GG745363">
    <property type="protein sequence ID" value="KNE69912.1"/>
    <property type="molecule type" value="Genomic_DNA"/>
</dbReference>
<comment type="similarity">
    <text evidence="3 8">Belongs to the CTL (choline transporter-like) family.</text>
</comment>
<reference evidence="10 11" key="1">
    <citation type="submission" date="2009-11" db="EMBL/GenBank/DDBJ databases">
        <title>Annotation of Allomyces macrogynus ATCC 38327.</title>
        <authorList>
            <consortium name="The Broad Institute Genome Sequencing Platform"/>
            <person name="Russ C."/>
            <person name="Cuomo C."/>
            <person name="Burger G."/>
            <person name="Gray M.W."/>
            <person name="Holland P.W.H."/>
            <person name="King N."/>
            <person name="Lang F.B.F."/>
            <person name="Roger A.J."/>
            <person name="Ruiz-Trillo I."/>
            <person name="Young S.K."/>
            <person name="Zeng Q."/>
            <person name="Gargeya S."/>
            <person name="Fitzgerald M."/>
            <person name="Haas B."/>
            <person name="Abouelleil A."/>
            <person name="Alvarado L."/>
            <person name="Arachchi H.M."/>
            <person name="Berlin A."/>
            <person name="Chapman S.B."/>
            <person name="Gearin G."/>
            <person name="Goldberg J."/>
            <person name="Griggs A."/>
            <person name="Gujja S."/>
            <person name="Hansen M."/>
            <person name="Heiman D."/>
            <person name="Howarth C."/>
            <person name="Larimer J."/>
            <person name="Lui A."/>
            <person name="MacDonald P.J.P."/>
            <person name="McCowen C."/>
            <person name="Montmayeur A."/>
            <person name="Murphy C."/>
            <person name="Neiman D."/>
            <person name="Pearson M."/>
            <person name="Priest M."/>
            <person name="Roberts A."/>
            <person name="Saif S."/>
            <person name="Shea T."/>
            <person name="Sisk P."/>
            <person name="Stolte C."/>
            <person name="Sykes S."/>
            <person name="Wortman J."/>
            <person name="Nusbaum C."/>
            <person name="Birren B."/>
        </authorList>
    </citation>
    <scope>NUCLEOTIDE SEQUENCE [LARGE SCALE GENOMIC DNA]</scope>
    <source>
        <strain evidence="10 11">ATCC 38327</strain>
    </source>
</reference>
<evidence type="ECO:0000256" key="3">
    <source>
        <dbReference type="ARBA" id="ARBA00007168"/>
    </source>
</evidence>
<name>A0A0L0T531_ALLM3</name>
<feature type="transmembrane region" description="Helical" evidence="8">
    <location>
        <begin position="157"/>
        <end position="175"/>
    </location>
</feature>
<reference evidence="11" key="2">
    <citation type="submission" date="2009-11" db="EMBL/GenBank/DDBJ databases">
        <title>The Genome Sequence of Allomyces macrogynus strain ATCC 38327.</title>
        <authorList>
            <consortium name="The Broad Institute Genome Sequencing Platform"/>
            <person name="Russ C."/>
            <person name="Cuomo C."/>
            <person name="Shea T."/>
            <person name="Young S.K."/>
            <person name="Zeng Q."/>
            <person name="Koehrsen M."/>
            <person name="Haas B."/>
            <person name="Borodovsky M."/>
            <person name="Guigo R."/>
            <person name="Alvarado L."/>
            <person name="Berlin A."/>
            <person name="Borenstein D."/>
            <person name="Chen Z."/>
            <person name="Engels R."/>
            <person name="Freedman E."/>
            <person name="Gellesch M."/>
            <person name="Goldberg J."/>
            <person name="Griggs A."/>
            <person name="Gujja S."/>
            <person name="Heiman D."/>
            <person name="Hepburn T."/>
            <person name="Howarth C."/>
            <person name="Jen D."/>
            <person name="Larson L."/>
            <person name="Lewis B."/>
            <person name="Mehta T."/>
            <person name="Park D."/>
            <person name="Pearson M."/>
            <person name="Roberts A."/>
            <person name="Saif S."/>
            <person name="Shenoy N."/>
            <person name="Sisk P."/>
            <person name="Stolte C."/>
            <person name="Sykes S."/>
            <person name="Walk T."/>
            <person name="White J."/>
            <person name="Yandava C."/>
            <person name="Burger G."/>
            <person name="Gray M.W."/>
            <person name="Holland P.W.H."/>
            <person name="King N."/>
            <person name="Lang F.B.F."/>
            <person name="Roger A.J."/>
            <person name="Ruiz-Trillo I."/>
            <person name="Lander E."/>
            <person name="Nusbaum C."/>
        </authorList>
    </citation>
    <scope>NUCLEOTIDE SEQUENCE [LARGE SCALE GENOMIC DNA]</scope>
    <source>
        <strain evidence="11">ATCC 38327</strain>
    </source>
</reference>
<dbReference type="EMBL" id="GG745363">
    <property type="protein sequence ID" value="KNE69913.1"/>
    <property type="molecule type" value="Genomic_DNA"/>
</dbReference>
<keyword evidence="5 8" id="KW-0812">Transmembrane</keyword>
<dbReference type="InterPro" id="IPR007603">
    <property type="entry name" value="Choline_transptr-like"/>
</dbReference>
<dbReference type="OrthoDB" id="10371480at2759"/>
<evidence type="ECO:0000256" key="5">
    <source>
        <dbReference type="ARBA" id="ARBA00022692"/>
    </source>
</evidence>
<evidence type="ECO:0000256" key="9">
    <source>
        <dbReference type="SAM" id="MobiDB-lite"/>
    </source>
</evidence>
<keyword evidence="6 8" id="KW-1133">Transmembrane helix</keyword>
<feature type="transmembrane region" description="Helical" evidence="8">
    <location>
        <begin position="50"/>
        <end position="70"/>
    </location>
</feature>
<dbReference type="PANTHER" id="PTHR12385:SF4">
    <property type="entry name" value="PROTEIN PNS1"/>
    <property type="match status" value="1"/>
</dbReference>
<evidence type="ECO:0000313" key="10">
    <source>
        <dbReference type="EMBL" id="KNE69913.1"/>
    </source>
</evidence>
<gene>
    <name evidence="10" type="ORF">AMAG_14761</name>
</gene>